<feature type="region of interest" description="Disordered" evidence="1">
    <location>
        <begin position="195"/>
        <end position="219"/>
    </location>
</feature>
<dbReference type="OrthoDB" id="10544184at2759"/>
<comment type="caution">
    <text evidence="3">The sequence shown here is derived from an EMBL/GenBank/DDBJ whole genome shotgun (WGS) entry which is preliminary data.</text>
</comment>
<evidence type="ECO:0000313" key="3">
    <source>
        <dbReference type="EMBL" id="CAE8721925.1"/>
    </source>
</evidence>
<evidence type="ECO:0000313" key="4">
    <source>
        <dbReference type="Proteomes" id="UP000626109"/>
    </source>
</evidence>
<organism evidence="3 4">
    <name type="scientific">Polarella glacialis</name>
    <name type="common">Dinoflagellate</name>
    <dbReference type="NCBI Taxonomy" id="89957"/>
    <lineage>
        <taxon>Eukaryota</taxon>
        <taxon>Sar</taxon>
        <taxon>Alveolata</taxon>
        <taxon>Dinophyceae</taxon>
        <taxon>Suessiales</taxon>
        <taxon>Suessiaceae</taxon>
        <taxon>Polarella</taxon>
    </lineage>
</organism>
<gene>
    <name evidence="2" type="ORF">PGLA1383_LOCUS23804</name>
    <name evidence="3" type="ORF">PGLA2088_LOCUS42214</name>
</gene>
<name>A0A813L701_POLGL</name>
<evidence type="ECO:0000313" key="5">
    <source>
        <dbReference type="Proteomes" id="UP000654075"/>
    </source>
</evidence>
<sequence length="294" mass="29947">MASSASELGKDATFATALASYFPQAGFVAHISSRVEGDQFLALVSRGPSDTFSSDSGPGLTIEVTDCLQGVFRRQLGLGALDELRRGAGMAEFAWPTFFRLLASALRGEEGCGVTAENIHIATGRSCSSTGQGCSRGLRLEFRFQLQAAALVGHLQLDAAAALPEEVLASAETTAFLRELRRFVLGSLKAAAAAEASSSVGSPPRPGRGLAMGSPARRPSAAAAVPEAAAGVSDTIGLFDTSATVGSGGSLTRTPSNPSAPAAAPKKRPGGSLVDPNARKARRGGGNPFQLSSG</sequence>
<proteinExistence type="predicted"/>
<accession>A0A813L701</accession>
<protein>
    <submittedName>
        <fullName evidence="3">Uncharacterized protein</fullName>
    </submittedName>
</protein>
<feature type="region of interest" description="Disordered" evidence="1">
    <location>
        <begin position="243"/>
        <end position="294"/>
    </location>
</feature>
<dbReference type="Proteomes" id="UP000626109">
    <property type="component" value="Unassembled WGS sequence"/>
</dbReference>
<feature type="compositionally biased region" description="Low complexity" evidence="1">
    <location>
        <begin position="252"/>
        <end position="264"/>
    </location>
</feature>
<dbReference type="EMBL" id="CAJNNV010018192">
    <property type="protein sequence ID" value="CAE8605699.1"/>
    <property type="molecule type" value="Genomic_DNA"/>
</dbReference>
<evidence type="ECO:0000256" key="1">
    <source>
        <dbReference type="SAM" id="MobiDB-lite"/>
    </source>
</evidence>
<evidence type="ECO:0000313" key="2">
    <source>
        <dbReference type="EMBL" id="CAE8605699.1"/>
    </source>
</evidence>
<dbReference type="Proteomes" id="UP000654075">
    <property type="component" value="Unassembled WGS sequence"/>
</dbReference>
<dbReference type="AlphaFoldDB" id="A0A813L701"/>
<dbReference type="EMBL" id="CAJNNW010034199">
    <property type="protein sequence ID" value="CAE8721925.1"/>
    <property type="molecule type" value="Genomic_DNA"/>
</dbReference>
<reference evidence="3" key="1">
    <citation type="submission" date="2021-02" db="EMBL/GenBank/DDBJ databases">
        <authorList>
            <person name="Dougan E. K."/>
            <person name="Rhodes N."/>
            <person name="Thang M."/>
            <person name="Chan C."/>
        </authorList>
    </citation>
    <scope>NUCLEOTIDE SEQUENCE</scope>
</reference>
<keyword evidence="5" id="KW-1185">Reference proteome</keyword>